<dbReference type="InterPro" id="IPR011989">
    <property type="entry name" value="ARM-like"/>
</dbReference>
<evidence type="ECO:0000256" key="2">
    <source>
        <dbReference type="PROSITE-ProRule" id="PRU00103"/>
    </source>
</evidence>
<feature type="repeat" description="HEAT" evidence="2">
    <location>
        <begin position="229"/>
        <end position="267"/>
    </location>
</feature>
<reference evidence="4" key="1">
    <citation type="submission" date="2020-12" db="EMBL/GenBank/DDBJ databases">
        <authorList>
            <person name="Iha C."/>
        </authorList>
    </citation>
    <scope>NUCLEOTIDE SEQUENCE</scope>
</reference>
<evidence type="ECO:0000313" key="5">
    <source>
        <dbReference type="Proteomes" id="UP000708148"/>
    </source>
</evidence>
<accession>A0A8S1JET2</accession>
<dbReference type="PANTHER" id="PTHR10648:SF1">
    <property type="entry name" value="SERINE_THREONINE-PROTEIN PHOSPHATASE 4 REGULATORY SUBUNIT 1"/>
    <property type="match status" value="1"/>
</dbReference>
<evidence type="ECO:0000256" key="1">
    <source>
        <dbReference type="ARBA" id="ARBA00022737"/>
    </source>
</evidence>
<dbReference type="SUPFAM" id="SSF48371">
    <property type="entry name" value="ARM repeat"/>
    <property type="match status" value="1"/>
</dbReference>
<protein>
    <submittedName>
        <fullName evidence="4">Uncharacterized protein</fullName>
    </submittedName>
</protein>
<sequence>MGSAPAGDLELDVFPDRQESLEIDEALSSLEAILKYSRSSLFLQRLPFIRAIGFETPRLEFDAISTQLVPLVEELVRDPEDIIRDAVSDALHPMGRAICEHEGSNSPLFGRVLGCALTLIKDHCDAVRDAGLDACIGVAMCAKGSSDLEQMGQTADSLLASDELADRLWGLRLLAGVLDVMVELWGESETCQRLCKVGADASHDVRKELAMQFPTFCTCLSAESVLQWALPIFQTLTHDTVWSVRQATADVLPAISNLLPPSSRHTSLLPTLNRLREDLSTWVKASALMSFGPFLTTLETQSLVPELLEEFCKVISEHCGLSDDAVLLSCAHAFPGVALKAGAQGWSSLRGLYLTMAGCKEEGVRRTLACSAHELVAPLDKEVLEEDVLPAVHSWMEDPSPAVRMGTAKYLGVLIQQLPQELHERCLSQIDNILAPTFPRAGPRTSLEDRRPTSPSSHESFATAEEAEAEADAEGAASSSGMRFFHSGDWRLRRAVASQLGPMVEFVHPELVRQYLLPCALQLCSDCVVAVREEAGAQLGRFLWFSLNREGEVWGQLREQLIGMIKKLSTSERFELRCLTSVVLMRAQEIGMDVFSEQELAAVVEALRGDAVVDVRLRVGGIMPAPRSVSPPG</sequence>
<dbReference type="InterPro" id="IPR016024">
    <property type="entry name" value="ARM-type_fold"/>
</dbReference>
<feature type="repeat" description="HEAT" evidence="2">
    <location>
        <begin position="68"/>
        <end position="106"/>
    </location>
</feature>
<dbReference type="GO" id="GO:0019888">
    <property type="term" value="F:protein phosphatase regulator activity"/>
    <property type="evidence" value="ECO:0007669"/>
    <property type="project" value="TreeGrafter"/>
</dbReference>
<organism evidence="4 5">
    <name type="scientific">Ostreobium quekettii</name>
    <dbReference type="NCBI Taxonomy" id="121088"/>
    <lineage>
        <taxon>Eukaryota</taxon>
        <taxon>Viridiplantae</taxon>
        <taxon>Chlorophyta</taxon>
        <taxon>core chlorophytes</taxon>
        <taxon>Ulvophyceae</taxon>
        <taxon>TCBD clade</taxon>
        <taxon>Bryopsidales</taxon>
        <taxon>Ostreobineae</taxon>
        <taxon>Ostreobiaceae</taxon>
        <taxon>Ostreobium</taxon>
    </lineage>
</organism>
<name>A0A8S1JET2_9CHLO</name>
<dbReference type="InterPro" id="IPR051023">
    <property type="entry name" value="PP2A_Regulatory_Subunit_A"/>
</dbReference>
<comment type="caution">
    <text evidence="4">The sequence shown here is derived from an EMBL/GenBank/DDBJ whole genome shotgun (WGS) entry which is preliminary data.</text>
</comment>
<dbReference type="PANTHER" id="PTHR10648">
    <property type="entry name" value="SERINE/THREONINE-PROTEIN PHOSPHATASE PP2A 65 KDA REGULATORY SUBUNIT"/>
    <property type="match status" value="1"/>
</dbReference>
<feature type="repeat" description="HEAT" evidence="2">
    <location>
        <begin position="388"/>
        <end position="425"/>
    </location>
</feature>
<dbReference type="GO" id="GO:0005737">
    <property type="term" value="C:cytoplasm"/>
    <property type="evidence" value="ECO:0007669"/>
    <property type="project" value="TreeGrafter"/>
</dbReference>
<dbReference type="EMBL" id="CAJHUC010001793">
    <property type="protein sequence ID" value="CAD7702333.1"/>
    <property type="molecule type" value="Genomic_DNA"/>
</dbReference>
<keyword evidence="5" id="KW-1185">Reference proteome</keyword>
<dbReference type="InterPro" id="IPR021133">
    <property type="entry name" value="HEAT_type_2"/>
</dbReference>
<gene>
    <name evidence="4" type="ORF">OSTQU699_LOCUS7690</name>
</gene>
<dbReference type="PROSITE" id="PS50077">
    <property type="entry name" value="HEAT_REPEAT"/>
    <property type="match status" value="3"/>
</dbReference>
<evidence type="ECO:0000313" key="4">
    <source>
        <dbReference type="EMBL" id="CAD7702333.1"/>
    </source>
</evidence>
<feature type="region of interest" description="Disordered" evidence="3">
    <location>
        <begin position="438"/>
        <end position="475"/>
    </location>
</feature>
<evidence type="ECO:0000256" key="3">
    <source>
        <dbReference type="SAM" id="MobiDB-lite"/>
    </source>
</evidence>
<dbReference type="InterPro" id="IPR000357">
    <property type="entry name" value="HEAT"/>
</dbReference>
<proteinExistence type="predicted"/>
<dbReference type="OrthoDB" id="496790at2759"/>
<dbReference type="Gene3D" id="1.25.10.10">
    <property type="entry name" value="Leucine-rich Repeat Variant"/>
    <property type="match status" value="1"/>
</dbReference>
<dbReference type="AlphaFoldDB" id="A0A8S1JET2"/>
<keyword evidence="1" id="KW-0677">Repeat</keyword>
<dbReference type="Proteomes" id="UP000708148">
    <property type="component" value="Unassembled WGS sequence"/>
</dbReference>
<dbReference type="Pfam" id="PF02985">
    <property type="entry name" value="HEAT"/>
    <property type="match status" value="1"/>
</dbReference>